<reference evidence="1" key="1">
    <citation type="submission" date="2021-02" db="EMBL/GenBank/DDBJ databases">
        <authorList>
            <person name="Nowell W R."/>
        </authorList>
    </citation>
    <scope>NUCLEOTIDE SEQUENCE</scope>
</reference>
<dbReference type="PANTHER" id="PTHR18934:SF113">
    <property type="entry name" value="ATP-DEPENDENT RNA HELICASE TDRD9"/>
    <property type="match status" value="1"/>
</dbReference>
<sequence>MATTTKQKSTVPNYDPGNSLYSTNESLTTQDIANYFRFGSARSIQYLRPTSFEQQQQEVQQLNKNKLDIVPYATFHEKKKLLAIDQKAYTRDFQRKFDNEFLQHCSKDQTDLDVPSEADKEEIRHVFGISHALETFDDYRDLKQWINQDTKLPVYSQKDKILSTIETNSITVIQGNTGSGKSTQIPQCILDNYVGRSKPVNIVVAQPRRIAARSLCEHVSHSRNWTVGQTVGYQTSLNKQRCELTRILYCTTVRMLWLRNSQNVKIILMSATIEIDKLTNYFRQVINGRIVPAEVMTNLKLLPVFTKYLITDI</sequence>
<comment type="caution">
    <text evidence="1">The sequence shown here is derived from an EMBL/GenBank/DDBJ whole genome shotgun (WGS) entry which is preliminary data.</text>
</comment>
<organism evidence="1 2">
    <name type="scientific">Rotaria magnacalcarata</name>
    <dbReference type="NCBI Taxonomy" id="392030"/>
    <lineage>
        <taxon>Eukaryota</taxon>
        <taxon>Metazoa</taxon>
        <taxon>Spiralia</taxon>
        <taxon>Gnathifera</taxon>
        <taxon>Rotifera</taxon>
        <taxon>Eurotatoria</taxon>
        <taxon>Bdelloidea</taxon>
        <taxon>Philodinida</taxon>
        <taxon>Philodinidae</taxon>
        <taxon>Rotaria</taxon>
    </lineage>
</organism>
<dbReference type="SUPFAM" id="SSF52540">
    <property type="entry name" value="P-loop containing nucleoside triphosphate hydrolases"/>
    <property type="match status" value="1"/>
</dbReference>
<gene>
    <name evidence="1" type="ORF">OVN521_LOCUS28833</name>
</gene>
<dbReference type="GO" id="GO:0003723">
    <property type="term" value="F:RNA binding"/>
    <property type="evidence" value="ECO:0007669"/>
    <property type="project" value="TreeGrafter"/>
</dbReference>
<dbReference type="GO" id="GO:0004386">
    <property type="term" value="F:helicase activity"/>
    <property type="evidence" value="ECO:0007669"/>
    <property type="project" value="TreeGrafter"/>
</dbReference>
<evidence type="ECO:0000313" key="1">
    <source>
        <dbReference type="EMBL" id="CAF4247396.1"/>
    </source>
</evidence>
<dbReference type="PANTHER" id="PTHR18934">
    <property type="entry name" value="ATP-DEPENDENT RNA HELICASE"/>
    <property type="match status" value="1"/>
</dbReference>
<dbReference type="Gene3D" id="3.40.50.300">
    <property type="entry name" value="P-loop containing nucleotide triphosphate hydrolases"/>
    <property type="match status" value="1"/>
</dbReference>
<dbReference type="Proteomes" id="UP000663866">
    <property type="component" value="Unassembled WGS sequence"/>
</dbReference>
<keyword evidence="2" id="KW-1185">Reference proteome</keyword>
<protein>
    <submittedName>
        <fullName evidence="1">Uncharacterized protein</fullName>
    </submittedName>
</protein>
<dbReference type="AlphaFoldDB" id="A0A820EER9"/>
<dbReference type="InterPro" id="IPR027417">
    <property type="entry name" value="P-loop_NTPase"/>
</dbReference>
<proteinExistence type="predicted"/>
<name>A0A820EER9_9BILA</name>
<evidence type="ECO:0000313" key="2">
    <source>
        <dbReference type="Proteomes" id="UP000663866"/>
    </source>
</evidence>
<accession>A0A820EER9</accession>
<dbReference type="EMBL" id="CAJOBG010008596">
    <property type="protein sequence ID" value="CAF4247396.1"/>
    <property type="molecule type" value="Genomic_DNA"/>
</dbReference>